<dbReference type="FunFam" id="3.20.20.140:FF:000014">
    <property type="entry name" value="5-methylthioadenosine/S-adenosylhomocysteine deaminase"/>
    <property type="match status" value="1"/>
</dbReference>
<dbReference type="CDD" id="cd01298">
    <property type="entry name" value="ATZ_TRZ_like"/>
    <property type="match status" value="1"/>
</dbReference>
<dbReference type="AlphaFoldDB" id="A0A1Y4L7X4"/>
<dbReference type="GO" id="GO:0016814">
    <property type="term" value="F:hydrolase activity, acting on carbon-nitrogen (but not peptide) bonds, in cyclic amidines"/>
    <property type="evidence" value="ECO:0007669"/>
    <property type="project" value="UniProtKB-ARBA"/>
</dbReference>
<dbReference type="Proteomes" id="UP000195897">
    <property type="component" value="Unassembled WGS sequence"/>
</dbReference>
<dbReference type="InterPro" id="IPR050287">
    <property type="entry name" value="MTA/SAH_deaminase"/>
</dbReference>
<gene>
    <name evidence="5" type="ORF">B5F17_07640</name>
</gene>
<dbReference type="InterPro" id="IPR011059">
    <property type="entry name" value="Metal-dep_hydrolase_composite"/>
</dbReference>
<dbReference type="Pfam" id="PF01979">
    <property type="entry name" value="Amidohydro_1"/>
    <property type="match status" value="1"/>
</dbReference>
<keyword evidence="3" id="KW-0862">Zinc</keyword>
<dbReference type="PANTHER" id="PTHR43794:SF11">
    <property type="entry name" value="AMIDOHYDROLASE-RELATED DOMAIN-CONTAINING PROTEIN"/>
    <property type="match status" value="1"/>
</dbReference>
<dbReference type="GO" id="GO:0046872">
    <property type="term" value="F:metal ion binding"/>
    <property type="evidence" value="ECO:0007669"/>
    <property type="project" value="UniProtKB-KW"/>
</dbReference>
<evidence type="ECO:0000256" key="2">
    <source>
        <dbReference type="ARBA" id="ARBA00022801"/>
    </source>
</evidence>
<evidence type="ECO:0000313" key="5">
    <source>
        <dbReference type="EMBL" id="OUP52848.1"/>
    </source>
</evidence>
<evidence type="ECO:0000256" key="1">
    <source>
        <dbReference type="ARBA" id="ARBA00022723"/>
    </source>
</evidence>
<reference evidence="6" key="1">
    <citation type="submission" date="2017-04" db="EMBL/GenBank/DDBJ databases">
        <title>Function of individual gut microbiota members based on whole genome sequencing of pure cultures obtained from chicken caecum.</title>
        <authorList>
            <person name="Medvecky M."/>
            <person name="Cejkova D."/>
            <person name="Polansky O."/>
            <person name="Karasova D."/>
            <person name="Kubasova T."/>
            <person name="Cizek A."/>
            <person name="Rychlik I."/>
        </authorList>
    </citation>
    <scope>NUCLEOTIDE SEQUENCE [LARGE SCALE GENOMIC DNA]</scope>
    <source>
        <strain evidence="6">An180</strain>
    </source>
</reference>
<keyword evidence="2 5" id="KW-0378">Hydrolase</keyword>
<protein>
    <submittedName>
        <fullName evidence="5">Amidohydrolase</fullName>
    </submittedName>
</protein>
<proteinExistence type="predicted"/>
<accession>A0A1Y4L7X4</accession>
<dbReference type="Gene3D" id="3.20.20.140">
    <property type="entry name" value="Metal-dependent hydrolases"/>
    <property type="match status" value="1"/>
</dbReference>
<dbReference type="PANTHER" id="PTHR43794">
    <property type="entry name" value="AMINOHYDROLASE SSNA-RELATED"/>
    <property type="match status" value="1"/>
</dbReference>
<organism evidence="5 6">
    <name type="scientific">Butyricicoccus pullicaecorum</name>
    <dbReference type="NCBI Taxonomy" id="501571"/>
    <lineage>
        <taxon>Bacteria</taxon>
        <taxon>Bacillati</taxon>
        <taxon>Bacillota</taxon>
        <taxon>Clostridia</taxon>
        <taxon>Eubacteriales</taxon>
        <taxon>Butyricicoccaceae</taxon>
        <taxon>Butyricicoccus</taxon>
    </lineage>
</organism>
<evidence type="ECO:0000256" key="3">
    <source>
        <dbReference type="ARBA" id="ARBA00022833"/>
    </source>
</evidence>
<dbReference type="InterPro" id="IPR006680">
    <property type="entry name" value="Amidohydro-rel"/>
</dbReference>
<dbReference type="SUPFAM" id="SSF51338">
    <property type="entry name" value="Composite domain of metallo-dependent hydrolases"/>
    <property type="match status" value="1"/>
</dbReference>
<sequence>MLFENISILADDFTVKHGQYVGVKADKIAYIGSERPTEDFGETYNGKGKLLMPGMVNAHSHAPMTLLRGYGENLSLQRWLNERIFPFEDKLSDAAVAPATRLAIAEMLRFGTVSFTDMYFFSQTMADAILESGIKCNLSRGLTVFDDSDYEQTAAYKDNCDLLARYQNAGDGRLKIDLCIHGEYTTTPKVVEAVAKHAKQVDARVHIHLSETQSEHEECKARHGMTPAAYFEKLGLFDQPTTAAHCVWLDDSDFAILERRGVTVASCPVSNMKLASGFARVPEMLKRGIHVALGTDSVASNNNLNLFKEMFLFANVYKGATHDPTVVTPAEALAAATVNGMRSQGRDDSGLVRVGMKADLAVLNVDEPWMVPVNDWTTNLVYSAQGSDVCLTMVDGKVLYQDGEYKTIDIEKVKFEAQRATDAIRAQL</sequence>
<dbReference type="GO" id="GO:0019239">
    <property type="term" value="F:deaminase activity"/>
    <property type="evidence" value="ECO:0007669"/>
    <property type="project" value="UniProtKB-ARBA"/>
</dbReference>
<dbReference type="EMBL" id="NFKK01000007">
    <property type="protein sequence ID" value="OUP52848.1"/>
    <property type="molecule type" value="Genomic_DNA"/>
</dbReference>
<dbReference type="SUPFAM" id="SSF51556">
    <property type="entry name" value="Metallo-dependent hydrolases"/>
    <property type="match status" value="1"/>
</dbReference>
<feature type="domain" description="Amidohydrolase-related" evidence="4">
    <location>
        <begin position="51"/>
        <end position="398"/>
    </location>
</feature>
<name>A0A1Y4L7X4_9FIRM</name>
<keyword evidence="1" id="KW-0479">Metal-binding</keyword>
<dbReference type="InterPro" id="IPR032466">
    <property type="entry name" value="Metal_Hydrolase"/>
</dbReference>
<evidence type="ECO:0000313" key="6">
    <source>
        <dbReference type="Proteomes" id="UP000195897"/>
    </source>
</evidence>
<dbReference type="Gene3D" id="2.30.40.10">
    <property type="entry name" value="Urease, subunit C, domain 1"/>
    <property type="match status" value="1"/>
</dbReference>
<evidence type="ECO:0000259" key="4">
    <source>
        <dbReference type="Pfam" id="PF01979"/>
    </source>
</evidence>
<comment type="caution">
    <text evidence="5">The sequence shown here is derived from an EMBL/GenBank/DDBJ whole genome shotgun (WGS) entry which is preliminary data.</text>
</comment>